<dbReference type="Proteomes" id="UP000521922">
    <property type="component" value="Unassembled WGS sequence"/>
</dbReference>
<dbReference type="PROSITE" id="PS50932">
    <property type="entry name" value="HTH_LACI_2"/>
    <property type="match status" value="1"/>
</dbReference>
<evidence type="ECO:0000313" key="6">
    <source>
        <dbReference type="Proteomes" id="UP000521922"/>
    </source>
</evidence>
<dbReference type="SMART" id="SM00354">
    <property type="entry name" value="HTH_LACI"/>
    <property type="match status" value="1"/>
</dbReference>
<dbReference type="PANTHER" id="PTHR30146:SF152">
    <property type="entry name" value="TRANSCRIPTIONAL REGULATORY PROTEIN"/>
    <property type="match status" value="1"/>
</dbReference>
<dbReference type="Gene3D" id="1.10.260.40">
    <property type="entry name" value="lambda repressor-like DNA-binding domains"/>
    <property type="match status" value="1"/>
</dbReference>
<dbReference type="InterPro" id="IPR028082">
    <property type="entry name" value="Peripla_BP_I"/>
</dbReference>
<keyword evidence="3" id="KW-0804">Transcription</keyword>
<dbReference type="Pfam" id="PF13407">
    <property type="entry name" value="Peripla_BP_4"/>
    <property type="match status" value="1"/>
</dbReference>
<dbReference type="InterPro" id="IPR000843">
    <property type="entry name" value="HTH_LacI"/>
</dbReference>
<organism evidence="5 6">
    <name type="scientific">Kineococcus aurantiacus</name>
    <dbReference type="NCBI Taxonomy" id="37633"/>
    <lineage>
        <taxon>Bacteria</taxon>
        <taxon>Bacillati</taxon>
        <taxon>Actinomycetota</taxon>
        <taxon>Actinomycetes</taxon>
        <taxon>Kineosporiales</taxon>
        <taxon>Kineosporiaceae</taxon>
        <taxon>Kineococcus</taxon>
    </lineage>
</organism>
<dbReference type="CDD" id="cd01392">
    <property type="entry name" value="HTH_LacI"/>
    <property type="match status" value="1"/>
</dbReference>
<evidence type="ECO:0000256" key="1">
    <source>
        <dbReference type="ARBA" id="ARBA00023015"/>
    </source>
</evidence>
<evidence type="ECO:0000256" key="2">
    <source>
        <dbReference type="ARBA" id="ARBA00023125"/>
    </source>
</evidence>
<dbReference type="Pfam" id="PF00356">
    <property type="entry name" value="LacI"/>
    <property type="match status" value="1"/>
</dbReference>
<protein>
    <submittedName>
        <fullName evidence="5">LacI family transcriptional regulator</fullName>
    </submittedName>
</protein>
<dbReference type="GO" id="GO:0003700">
    <property type="term" value="F:DNA-binding transcription factor activity"/>
    <property type="evidence" value="ECO:0007669"/>
    <property type="project" value="TreeGrafter"/>
</dbReference>
<accession>A0A7Y9DML6</accession>
<proteinExistence type="predicted"/>
<reference evidence="5 6" key="1">
    <citation type="submission" date="2020-07" db="EMBL/GenBank/DDBJ databases">
        <title>Sequencing the genomes of 1000 actinobacteria strains.</title>
        <authorList>
            <person name="Klenk H.-P."/>
        </authorList>
    </citation>
    <scope>NUCLEOTIDE SEQUENCE [LARGE SCALE GENOMIC DNA]</scope>
    <source>
        <strain evidence="5 6">DSM 7487</strain>
    </source>
</reference>
<dbReference type="RefSeq" id="WP_179753050.1">
    <property type="nucleotide sequence ID" value="NZ_BAAAGN010000010.1"/>
</dbReference>
<sequence length="344" mass="36068">MAHPYRIREIAQQAGLSTATVDRVLHGRAGVRAGTVAQVHRAIADLDRQASQVRLGGATFFLDLVVLAPDRFSRAVRAALEAELPTLRPAVVRARFHFRQDGGAADLMGVLDGIARRGSSGVLLKAPDDPAVVAAVARLQARGIPVVTFVTDLPASRRVAYVGMDDRAAGATAAYLLTALAPESGGVLVSLSRSTFRGEGDREQGFRATLRELAPQVPVHVAEGGDGLEPPTGAAVAAVLARAPGIDAVYSVGGGNRAVLAAFDAAGRAVRGFVAHDLDADNVELLRSRRLTAVLHHDLRADVRRVCRAVLQAQGALPGRPGSRPSQIQVITPYNEPAALTDDA</sequence>
<dbReference type="InterPro" id="IPR025997">
    <property type="entry name" value="SBP_2_dom"/>
</dbReference>
<dbReference type="SUPFAM" id="SSF47413">
    <property type="entry name" value="lambda repressor-like DNA-binding domains"/>
    <property type="match status" value="1"/>
</dbReference>
<dbReference type="SUPFAM" id="SSF53822">
    <property type="entry name" value="Periplasmic binding protein-like I"/>
    <property type="match status" value="1"/>
</dbReference>
<dbReference type="PANTHER" id="PTHR30146">
    <property type="entry name" value="LACI-RELATED TRANSCRIPTIONAL REPRESSOR"/>
    <property type="match status" value="1"/>
</dbReference>
<dbReference type="CDD" id="cd06307">
    <property type="entry name" value="PBP1_sugar_binding"/>
    <property type="match status" value="1"/>
</dbReference>
<keyword evidence="6" id="KW-1185">Reference proteome</keyword>
<dbReference type="InterPro" id="IPR010982">
    <property type="entry name" value="Lambda_DNA-bd_dom_sf"/>
</dbReference>
<gene>
    <name evidence="5" type="ORF">BJ968_002910</name>
</gene>
<keyword evidence="2" id="KW-0238">DNA-binding</keyword>
<feature type="domain" description="HTH lacI-type" evidence="4">
    <location>
        <begin position="5"/>
        <end position="57"/>
    </location>
</feature>
<keyword evidence="1" id="KW-0805">Transcription regulation</keyword>
<evidence type="ECO:0000313" key="5">
    <source>
        <dbReference type="EMBL" id="NYD23370.1"/>
    </source>
</evidence>
<dbReference type="AlphaFoldDB" id="A0A7Y9DML6"/>
<name>A0A7Y9DML6_9ACTN</name>
<dbReference type="EMBL" id="JACCBB010000001">
    <property type="protein sequence ID" value="NYD23370.1"/>
    <property type="molecule type" value="Genomic_DNA"/>
</dbReference>
<evidence type="ECO:0000259" key="4">
    <source>
        <dbReference type="PROSITE" id="PS50932"/>
    </source>
</evidence>
<evidence type="ECO:0000256" key="3">
    <source>
        <dbReference type="ARBA" id="ARBA00023163"/>
    </source>
</evidence>
<dbReference type="GO" id="GO:0000976">
    <property type="term" value="F:transcription cis-regulatory region binding"/>
    <property type="evidence" value="ECO:0007669"/>
    <property type="project" value="TreeGrafter"/>
</dbReference>
<comment type="caution">
    <text evidence="5">The sequence shown here is derived from an EMBL/GenBank/DDBJ whole genome shotgun (WGS) entry which is preliminary data.</text>
</comment>
<dbReference type="Gene3D" id="3.40.50.2300">
    <property type="match status" value="2"/>
</dbReference>